<dbReference type="EMBL" id="PGVD01000013">
    <property type="protein sequence ID" value="PLS00057.1"/>
    <property type="molecule type" value="Genomic_DNA"/>
</dbReference>
<dbReference type="InterPro" id="IPR012338">
    <property type="entry name" value="Beta-lactam/transpept-like"/>
</dbReference>
<organism evidence="16 18">
    <name type="scientific">Bacillus canaveralius</name>
    <dbReference type="NCBI Taxonomy" id="1403243"/>
    <lineage>
        <taxon>Bacteria</taxon>
        <taxon>Bacillati</taxon>
        <taxon>Bacillota</taxon>
        <taxon>Bacilli</taxon>
        <taxon>Bacillales</taxon>
        <taxon>Bacillaceae</taxon>
        <taxon>Bacillus</taxon>
    </lineage>
</organism>
<evidence type="ECO:0000256" key="9">
    <source>
        <dbReference type="ARBA" id="ARBA00022984"/>
    </source>
</evidence>
<dbReference type="GO" id="GO:0009252">
    <property type="term" value="P:peptidoglycan biosynthetic process"/>
    <property type="evidence" value="ECO:0007669"/>
    <property type="project" value="UniProtKB-UniPathway"/>
</dbReference>
<dbReference type="GO" id="GO:0005886">
    <property type="term" value="C:plasma membrane"/>
    <property type="evidence" value="ECO:0007669"/>
    <property type="project" value="UniProtKB-SubCell"/>
</dbReference>
<evidence type="ECO:0000256" key="13">
    <source>
        <dbReference type="ARBA" id="ARBA00034000"/>
    </source>
</evidence>
<comment type="caution">
    <text evidence="16">The sequence shown here is derived from an EMBL/GenBank/DDBJ whole genome shotgun (WGS) entry which is preliminary data.</text>
</comment>
<comment type="subcellular location">
    <subcellularLocation>
        <location evidence="2">Cell membrane</location>
    </subcellularLocation>
    <subcellularLocation>
        <location evidence="1">Membrane</location>
        <topology evidence="1">Single-pass membrane protein</topology>
    </subcellularLocation>
</comment>
<comment type="pathway">
    <text evidence="3">Cell wall biogenesis; peptidoglycan biosynthesis.</text>
</comment>
<evidence type="ECO:0000256" key="3">
    <source>
        <dbReference type="ARBA" id="ARBA00004752"/>
    </source>
</evidence>
<reference evidence="16 18" key="1">
    <citation type="submission" date="2017-11" db="EMBL/GenBank/DDBJ databases">
        <title>Comparitive Functional Genomics of Dry Heat Resistant strains isolated from the Viking Spacecraft.</title>
        <authorList>
            <person name="Seuylemezian A."/>
            <person name="Cooper K."/>
            <person name="Vaishampayan P."/>
        </authorList>
    </citation>
    <scope>NUCLEOTIDE SEQUENCE [LARGE SCALE GENOMIC DNA]</scope>
    <source>
        <strain evidence="16 18">M4.6</strain>
    </source>
</reference>
<gene>
    <name evidence="16" type="ORF">CU635_02560</name>
    <name evidence="17" type="ORF">CVD25_04270</name>
</gene>
<dbReference type="GO" id="GO:0009002">
    <property type="term" value="F:serine-type D-Ala-D-Ala carboxypeptidase activity"/>
    <property type="evidence" value="ECO:0007669"/>
    <property type="project" value="UniProtKB-EC"/>
</dbReference>
<dbReference type="EC" id="3.4.16.4" evidence="5"/>
<dbReference type="SUPFAM" id="SSF56601">
    <property type="entry name" value="beta-lactamase/transpeptidase-like"/>
    <property type="match status" value="1"/>
</dbReference>
<keyword evidence="9" id="KW-0573">Peptidoglycan synthesis</keyword>
<keyword evidence="10" id="KW-1133">Transmembrane helix</keyword>
<keyword evidence="6" id="KW-1003">Cell membrane</keyword>
<dbReference type="GO" id="GO:0071972">
    <property type="term" value="F:peptidoglycan L,D-transpeptidase activity"/>
    <property type="evidence" value="ECO:0007669"/>
    <property type="project" value="TreeGrafter"/>
</dbReference>
<sequence length="725" mass="81977">MNKKKKKTHVPFRLNMLFFAVFLLFSLLILRLGVVQIVYGDDYKREIARTEDKIINNSVPRGKMFDRNGKVIVDNTPLNAITYTKYQGTKQQEILRVAENLAQLIDKDTKKIRERDRKDFWIMKNPDRAAEKITDKEQALFEGKELTDKDLYKLQLERITEDEINEFSNEELEVLAIYRELSSGYALTPQIVKNEGVTPEEFAVVSENLEHLPGVDTTTDWDRYYAFGDTLKSVLGKVSDADKGLPEEQLDYYLSRDYNRNDRVGISYIEQQYEDVLHGQKAKVKNITDKAGNVLKTEIISEGQRGKDLVLSTDMDLQLAVEKAIEEELWAAKGQAGTTLLDRAYVVMMDPNTGEILSMAGKRIVKNEETGQDEMQDDALGNITTTYNVGSAVKGATILTGYQNEAIAPGTRHHDAPMYIRSTPVKKSWTNMGTVDDLFALKRSSNVYMFKTAVTIGGGQYIPQGPLKLNTKAFDTIRDSFSQFGLGVRTGIDLPNETIGFKGMDTRPGFLLDLVIGQYDTYSNMMLAQYVSTIANGGHRLEPHLVKQIREPVMENNQLGPVMQEIKPKVLNKLPMKEEWIERVQEGFRQVVQEPGGTAYSWFPLEYLPAGKTGTAEAFYDGPLRKNFGKEAPEVMNLSFVGYAPHENPEVAIAVLVPWAFQGDKDHKANLKIGKKAFDAYFNLKKQRVEQNMNQANPVQLVENIEEVQAGQEIAREVNEQSVEN</sequence>
<dbReference type="InterPro" id="IPR005311">
    <property type="entry name" value="PBP_dimer"/>
</dbReference>
<comment type="catalytic activity">
    <reaction evidence="13">
        <text>Preferential cleavage: (Ac)2-L-Lys-D-Ala-|-D-Ala. Also transpeptidation of peptidyl-alanyl moieties that are N-acyl substituents of D-alanine.</text>
        <dbReference type="EC" id="3.4.16.4"/>
    </reaction>
</comment>
<evidence type="ECO:0000256" key="7">
    <source>
        <dbReference type="ARBA" id="ARBA00022692"/>
    </source>
</evidence>
<dbReference type="AlphaFoldDB" id="A0A2N5GR67"/>
<dbReference type="InterPro" id="IPR050515">
    <property type="entry name" value="Beta-lactam/transpept"/>
</dbReference>
<evidence type="ECO:0000259" key="14">
    <source>
        <dbReference type="Pfam" id="PF00905"/>
    </source>
</evidence>
<keyword evidence="7" id="KW-0812">Transmembrane</keyword>
<dbReference type="GO" id="GO:0008658">
    <property type="term" value="F:penicillin binding"/>
    <property type="evidence" value="ECO:0007669"/>
    <property type="project" value="InterPro"/>
</dbReference>
<comment type="similarity">
    <text evidence="4">Belongs to the transpeptidase family.</text>
</comment>
<feature type="domain" description="Penicillin-binding protein transpeptidase" evidence="14">
    <location>
        <begin position="345"/>
        <end position="668"/>
    </location>
</feature>
<evidence type="ECO:0000256" key="11">
    <source>
        <dbReference type="ARBA" id="ARBA00023136"/>
    </source>
</evidence>
<evidence type="ECO:0000313" key="17">
    <source>
        <dbReference type="EMBL" id="PLS00057.1"/>
    </source>
</evidence>
<evidence type="ECO:0000256" key="1">
    <source>
        <dbReference type="ARBA" id="ARBA00004167"/>
    </source>
</evidence>
<evidence type="ECO:0000256" key="12">
    <source>
        <dbReference type="ARBA" id="ARBA00023316"/>
    </source>
</evidence>
<keyword evidence="8" id="KW-0133">Cell shape</keyword>
<dbReference type="GO" id="GO:0071555">
    <property type="term" value="P:cell wall organization"/>
    <property type="evidence" value="ECO:0007669"/>
    <property type="project" value="UniProtKB-KW"/>
</dbReference>
<dbReference type="UniPathway" id="UPA00219"/>
<dbReference type="SUPFAM" id="SSF56519">
    <property type="entry name" value="Penicillin binding protein dimerisation domain"/>
    <property type="match status" value="1"/>
</dbReference>
<accession>A0A2N5GR67</accession>
<dbReference type="PANTHER" id="PTHR30627:SF2">
    <property type="entry name" value="PEPTIDOGLYCAN D,D-TRANSPEPTIDASE MRDA"/>
    <property type="match status" value="1"/>
</dbReference>
<dbReference type="Proteomes" id="UP000235114">
    <property type="component" value="Unassembled WGS sequence"/>
</dbReference>
<evidence type="ECO:0000313" key="19">
    <source>
        <dbReference type="Proteomes" id="UP000235114"/>
    </source>
</evidence>
<proteinExistence type="inferred from homology"/>
<dbReference type="Gene3D" id="3.40.710.10">
    <property type="entry name" value="DD-peptidase/beta-lactamase superfamily"/>
    <property type="match status" value="1"/>
</dbReference>
<evidence type="ECO:0000256" key="2">
    <source>
        <dbReference type="ARBA" id="ARBA00004236"/>
    </source>
</evidence>
<evidence type="ECO:0000313" key="16">
    <source>
        <dbReference type="EMBL" id="PLR85938.1"/>
    </source>
</evidence>
<reference evidence="17 19" key="2">
    <citation type="submission" date="2017-12" db="EMBL/GenBank/DDBJ databases">
        <title>Comparative Functional Genomics of Dry Heat Resistant strains isolated from the Viking Spacecraft.</title>
        <authorList>
            <person name="Seuylemezian A."/>
            <person name="Cooper K."/>
            <person name="Vaishampayan P."/>
        </authorList>
    </citation>
    <scope>NUCLEOTIDE SEQUENCE [LARGE SCALE GENOMIC DNA]</scope>
    <source>
        <strain evidence="17 19">ATCC 29669</strain>
    </source>
</reference>
<dbReference type="EMBL" id="PGVA01000004">
    <property type="protein sequence ID" value="PLR85938.1"/>
    <property type="molecule type" value="Genomic_DNA"/>
</dbReference>
<dbReference type="Gene3D" id="1.10.10.1230">
    <property type="entry name" value="Penicillin-binding protein, N-terminal non-catalytic domain, head sub-domain"/>
    <property type="match status" value="1"/>
</dbReference>
<evidence type="ECO:0000313" key="18">
    <source>
        <dbReference type="Proteomes" id="UP000234951"/>
    </source>
</evidence>
<dbReference type="PANTHER" id="PTHR30627">
    <property type="entry name" value="PEPTIDOGLYCAN D,D-TRANSPEPTIDASE"/>
    <property type="match status" value="1"/>
</dbReference>
<name>A0A2N5GR67_9BACI</name>
<evidence type="ECO:0000259" key="15">
    <source>
        <dbReference type="Pfam" id="PF03717"/>
    </source>
</evidence>
<keyword evidence="19" id="KW-1185">Reference proteome</keyword>
<dbReference type="GO" id="GO:0008360">
    <property type="term" value="P:regulation of cell shape"/>
    <property type="evidence" value="ECO:0007669"/>
    <property type="project" value="UniProtKB-KW"/>
</dbReference>
<dbReference type="Pfam" id="PF00905">
    <property type="entry name" value="Transpeptidase"/>
    <property type="match status" value="1"/>
</dbReference>
<evidence type="ECO:0000256" key="4">
    <source>
        <dbReference type="ARBA" id="ARBA00007171"/>
    </source>
</evidence>
<keyword evidence="11" id="KW-0472">Membrane</keyword>
<keyword evidence="12" id="KW-0961">Cell wall biogenesis/degradation</keyword>
<evidence type="ECO:0000256" key="8">
    <source>
        <dbReference type="ARBA" id="ARBA00022960"/>
    </source>
</evidence>
<evidence type="ECO:0000256" key="10">
    <source>
        <dbReference type="ARBA" id="ARBA00022989"/>
    </source>
</evidence>
<dbReference type="Gene3D" id="3.90.1310.10">
    <property type="entry name" value="Penicillin-binding protein 2a (Domain 2)"/>
    <property type="match status" value="1"/>
</dbReference>
<dbReference type="Proteomes" id="UP000234951">
    <property type="component" value="Unassembled WGS sequence"/>
</dbReference>
<dbReference type="InterPro" id="IPR001460">
    <property type="entry name" value="PCN-bd_Tpept"/>
</dbReference>
<protein>
    <recommendedName>
        <fullName evidence="5">serine-type D-Ala-D-Ala carboxypeptidase</fullName>
        <ecNumber evidence="5">3.4.16.4</ecNumber>
    </recommendedName>
</protein>
<dbReference type="InterPro" id="IPR036138">
    <property type="entry name" value="PBP_dimer_sf"/>
</dbReference>
<dbReference type="Pfam" id="PF03717">
    <property type="entry name" value="PBP_dimer"/>
    <property type="match status" value="1"/>
</dbReference>
<evidence type="ECO:0000256" key="5">
    <source>
        <dbReference type="ARBA" id="ARBA00012448"/>
    </source>
</evidence>
<dbReference type="OrthoDB" id="9770103at2"/>
<feature type="domain" description="Penicillin-binding protein dimerisation" evidence="15">
    <location>
        <begin position="58"/>
        <end position="297"/>
    </location>
</feature>
<evidence type="ECO:0000256" key="6">
    <source>
        <dbReference type="ARBA" id="ARBA00022475"/>
    </source>
</evidence>